<sequence>MYDAAHAAWIGGTKLLQYGELLPGGAAKALAVLAAGARPARGDATGATAGLGQLVLELGMGRGRLALQLFLSGATVIGVELASERYGLAVAAMERLAHRSPEDFEIVHRGAQSVRLRRCGGPKSALYEVRLGSFFDVVTDEEIGVATLVFLHVSLPPPTWSRVRGLVARTRAGCRLLAYEDLAAMWERQPDAPPLTAARGVQLACSWAPEEGHRFLLCERVPEPPGGPASSAHEAPAPVAEGSPGGPPWPAEAARSGAAAPPAPVPTAKALSALSAKAAAKRLGRVG</sequence>
<feature type="compositionally biased region" description="Low complexity" evidence="1">
    <location>
        <begin position="251"/>
        <end position="269"/>
    </location>
</feature>
<reference evidence="2" key="1">
    <citation type="submission" date="2023-10" db="EMBL/GenBank/DDBJ databases">
        <authorList>
            <person name="Chen Y."/>
            <person name="Shah S."/>
            <person name="Dougan E. K."/>
            <person name="Thang M."/>
            <person name="Chan C."/>
        </authorList>
    </citation>
    <scope>NUCLEOTIDE SEQUENCE [LARGE SCALE GENOMIC DNA]</scope>
</reference>
<name>A0ABN9T8W8_9DINO</name>
<dbReference type="SUPFAM" id="SSF53335">
    <property type="entry name" value="S-adenosyl-L-methionine-dependent methyltransferases"/>
    <property type="match status" value="1"/>
</dbReference>
<dbReference type="EMBL" id="CAUYUJ010014447">
    <property type="protein sequence ID" value="CAK0841342.1"/>
    <property type="molecule type" value="Genomic_DNA"/>
</dbReference>
<dbReference type="InterPro" id="IPR029063">
    <property type="entry name" value="SAM-dependent_MTases_sf"/>
</dbReference>
<evidence type="ECO:0000313" key="3">
    <source>
        <dbReference type="Proteomes" id="UP001189429"/>
    </source>
</evidence>
<evidence type="ECO:0000256" key="1">
    <source>
        <dbReference type="SAM" id="MobiDB-lite"/>
    </source>
</evidence>
<comment type="caution">
    <text evidence="2">The sequence shown here is derived from an EMBL/GenBank/DDBJ whole genome shotgun (WGS) entry which is preliminary data.</text>
</comment>
<feature type="region of interest" description="Disordered" evidence="1">
    <location>
        <begin position="219"/>
        <end position="269"/>
    </location>
</feature>
<gene>
    <name evidence="2" type="ORF">PCOR1329_LOCUS36567</name>
</gene>
<keyword evidence="3" id="KW-1185">Reference proteome</keyword>
<protein>
    <submittedName>
        <fullName evidence="2">Uncharacterized protein</fullName>
    </submittedName>
</protein>
<accession>A0ABN9T8W8</accession>
<dbReference type="Gene3D" id="3.40.50.150">
    <property type="entry name" value="Vaccinia Virus protein VP39"/>
    <property type="match status" value="1"/>
</dbReference>
<dbReference type="Proteomes" id="UP001189429">
    <property type="component" value="Unassembled WGS sequence"/>
</dbReference>
<organism evidence="2 3">
    <name type="scientific">Prorocentrum cordatum</name>
    <dbReference type="NCBI Taxonomy" id="2364126"/>
    <lineage>
        <taxon>Eukaryota</taxon>
        <taxon>Sar</taxon>
        <taxon>Alveolata</taxon>
        <taxon>Dinophyceae</taxon>
        <taxon>Prorocentrales</taxon>
        <taxon>Prorocentraceae</taxon>
        <taxon>Prorocentrum</taxon>
    </lineage>
</organism>
<proteinExistence type="predicted"/>
<evidence type="ECO:0000313" key="2">
    <source>
        <dbReference type="EMBL" id="CAK0841342.1"/>
    </source>
</evidence>